<keyword evidence="1 2" id="KW-0238">DNA-binding</keyword>
<dbReference type="InterPro" id="IPR009057">
    <property type="entry name" value="Homeodomain-like_sf"/>
</dbReference>
<dbReference type="STRING" id="930169.B5T_01378"/>
<dbReference type="SUPFAM" id="SSF46689">
    <property type="entry name" value="Homeodomain-like"/>
    <property type="match status" value="1"/>
</dbReference>
<dbReference type="PANTHER" id="PTHR30055:SF187">
    <property type="entry name" value="TRANSCRIPTIONAL REGULATORY PROTEIN"/>
    <property type="match status" value="1"/>
</dbReference>
<dbReference type="GO" id="GO:0003700">
    <property type="term" value="F:DNA-binding transcription factor activity"/>
    <property type="evidence" value="ECO:0007669"/>
    <property type="project" value="TreeGrafter"/>
</dbReference>
<dbReference type="PATRIC" id="fig|930169.3.peg.1352"/>
<evidence type="ECO:0000256" key="1">
    <source>
        <dbReference type="ARBA" id="ARBA00023125"/>
    </source>
</evidence>
<evidence type="ECO:0000313" key="4">
    <source>
        <dbReference type="EMBL" id="AFT69660.1"/>
    </source>
</evidence>
<dbReference type="InterPro" id="IPR050109">
    <property type="entry name" value="HTH-type_TetR-like_transc_reg"/>
</dbReference>
<gene>
    <name evidence="4" type="ordered locus">B5T_01378</name>
</gene>
<evidence type="ECO:0000313" key="5">
    <source>
        <dbReference type="Proteomes" id="UP000006286"/>
    </source>
</evidence>
<dbReference type="Proteomes" id="UP000006286">
    <property type="component" value="Chromosome"/>
</dbReference>
<feature type="domain" description="HTH tetR-type" evidence="3">
    <location>
        <begin position="14"/>
        <end position="74"/>
    </location>
</feature>
<dbReference type="InterPro" id="IPR036271">
    <property type="entry name" value="Tet_transcr_reg_TetR-rel_C_sf"/>
</dbReference>
<dbReference type="GO" id="GO:0000976">
    <property type="term" value="F:transcription cis-regulatory region binding"/>
    <property type="evidence" value="ECO:0007669"/>
    <property type="project" value="TreeGrafter"/>
</dbReference>
<dbReference type="Gene3D" id="1.10.357.10">
    <property type="entry name" value="Tetracycline Repressor, domain 2"/>
    <property type="match status" value="1"/>
</dbReference>
<sequence length="202" mass="22315">MESAFERVEPGARRANKRHILNCALECFDEQGLEATTIDTIRRRSQSSIGTIYHHFGNKEGLVAAIFLAALDDQLAQIEPAMQEAGNPRGAIAALVTTYMAWVTEQPKLARFMFQARALVAAGGFKSELDARNKRRFGSLLTYLVEGVEKGDIRALPRETYASLLIGQSENYCRAWLSGRVKGAPVEHAEVFAEAAWRAVST</sequence>
<reference evidence="4 5" key="1">
    <citation type="journal article" date="2012" name="J. Bacteriol.">
        <title>Complete genome sequence of Alcanivorax dieselolei type strain B5.</title>
        <authorList>
            <person name="Lai Q."/>
            <person name="Li W."/>
            <person name="Shao Z."/>
        </authorList>
    </citation>
    <scope>NUCLEOTIDE SEQUENCE [LARGE SCALE GENOMIC DNA]</scope>
    <source>
        <strain evidence="5">DSM 16502 / CGMCC 1.3690 / B-5</strain>
    </source>
</reference>
<dbReference type="PROSITE" id="PS50977">
    <property type="entry name" value="HTH_TETR_2"/>
    <property type="match status" value="1"/>
</dbReference>
<evidence type="ECO:0000259" key="3">
    <source>
        <dbReference type="PROSITE" id="PS50977"/>
    </source>
</evidence>
<dbReference type="AlphaFoldDB" id="K0CAW6"/>
<feature type="DNA-binding region" description="H-T-H motif" evidence="2">
    <location>
        <begin position="37"/>
        <end position="56"/>
    </location>
</feature>
<proteinExistence type="predicted"/>
<dbReference type="PROSITE" id="PS01081">
    <property type="entry name" value="HTH_TETR_1"/>
    <property type="match status" value="1"/>
</dbReference>
<evidence type="ECO:0000256" key="2">
    <source>
        <dbReference type="PROSITE-ProRule" id="PRU00335"/>
    </source>
</evidence>
<keyword evidence="5" id="KW-1185">Reference proteome</keyword>
<dbReference type="EMBL" id="CP003466">
    <property type="protein sequence ID" value="AFT69660.1"/>
    <property type="molecule type" value="Genomic_DNA"/>
</dbReference>
<dbReference type="InterPro" id="IPR023772">
    <property type="entry name" value="DNA-bd_HTH_TetR-type_CS"/>
</dbReference>
<name>K0CAW6_ALCDB</name>
<dbReference type="OrthoDB" id="116240at2"/>
<dbReference type="RefSeq" id="WP_014993738.1">
    <property type="nucleotide sequence ID" value="NC_018691.1"/>
</dbReference>
<dbReference type="SUPFAM" id="SSF48498">
    <property type="entry name" value="Tetracyclin repressor-like, C-terminal domain"/>
    <property type="match status" value="1"/>
</dbReference>
<dbReference type="Pfam" id="PF00440">
    <property type="entry name" value="TetR_N"/>
    <property type="match status" value="1"/>
</dbReference>
<dbReference type="InterPro" id="IPR001647">
    <property type="entry name" value="HTH_TetR"/>
</dbReference>
<dbReference type="HOGENOM" id="CLU_069356_12_9_6"/>
<organism evidence="4 5">
    <name type="scientific">Alcanivorax dieselolei (strain DSM 16502 / CGMCC 1.3690 / MCCC 1A00001 / B-5)</name>
    <name type="common">Alloalcanivorax dieselolei</name>
    <dbReference type="NCBI Taxonomy" id="930169"/>
    <lineage>
        <taxon>Bacteria</taxon>
        <taxon>Pseudomonadati</taxon>
        <taxon>Pseudomonadota</taxon>
        <taxon>Gammaproteobacteria</taxon>
        <taxon>Oceanospirillales</taxon>
        <taxon>Alcanivoracaceae</taxon>
        <taxon>Alloalcanivorax</taxon>
    </lineage>
</organism>
<dbReference type="eggNOG" id="COG1309">
    <property type="taxonomic scope" value="Bacteria"/>
</dbReference>
<protein>
    <submittedName>
        <fullName evidence="4">Transcriptional regulator, TetR family protein</fullName>
    </submittedName>
</protein>
<dbReference type="PRINTS" id="PR00455">
    <property type="entry name" value="HTHTETR"/>
</dbReference>
<dbReference type="KEGG" id="adi:B5T_01378"/>
<dbReference type="PANTHER" id="PTHR30055">
    <property type="entry name" value="HTH-TYPE TRANSCRIPTIONAL REGULATOR RUTR"/>
    <property type="match status" value="1"/>
</dbReference>
<accession>K0CAW6</accession>